<comment type="caution">
    <text evidence="2">The sequence shown here is derived from an EMBL/GenBank/DDBJ whole genome shotgun (WGS) entry which is preliminary data.</text>
</comment>
<name>A0ABT2IIY3_9FLAO</name>
<accession>A0ABT2IIY3</accession>
<sequence>MPAIKNSMNELRNLSSAEISSLINSVAAGKPEYVELLGYHPGIPYDQPVIYYLSETTDQDDGFSIITLINNSQYKLELSFGDTVDLTRCGIKGDGLGDETAAINKALVRLYQMKVKTVTIAGINKIDVDSGNKIQLQSNTNYFLNGTVEAMPGKTNGYELVSFAQTVNTKLTGGKIKGNKYSFKAPDGSYYKMWRAYQPYQVGEYVYVNNCPLKVINAGISGGEKPGVSFYIKCEAVTPKPVPYNCNPSYNENTQMTVVDGSVTYEVVHNTDLGEWGFGIFASNTNDFHIENVEISECWGDGIYVRNSYNGTIENVICDDNRRQGMSIIHCDGINILNSQFNKTSGTIPEAGIDIEPNEDQSVRNVNIVNCTCDQNEGYGVLITTPGSKSSVRDVNILNLTTRNNIGDGFACKTEGDSYSHTIFNINVHNLMSSGNHASQIFIEGTNGVKIRNGRVENAFDYPLVDLYKVHNVKISDLEMVGNGNGIRIRKTADNIKIEGNYIETIKTCIVDDHTENKKVNVTIKANALKSVQQTGMDLLGHSSLNIEQNTISRTGTDGIKIGNINRATIINNKTSNIGLANNTYEYGHIVIYGEASEIICENNILENYPDLVTLPVGIIAQSPQMNYCTFRTLHSYYNNSNFGPDQILSNPTVIIQDIR</sequence>
<organism evidence="2 3">
    <name type="scientific">Chryseobacterium pyrolae</name>
    <dbReference type="NCBI Taxonomy" id="2987481"/>
    <lineage>
        <taxon>Bacteria</taxon>
        <taxon>Pseudomonadati</taxon>
        <taxon>Bacteroidota</taxon>
        <taxon>Flavobacteriia</taxon>
        <taxon>Flavobacteriales</taxon>
        <taxon>Weeksellaceae</taxon>
        <taxon>Chryseobacterium group</taxon>
        <taxon>Chryseobacterium</taxon>
    </lineage>
</organism>
<dbReference type="InterPro" id="IPR011050">
    <property type="entry name" value="Pectin_lyase_fold/virulence"/>
</dbReference>
<dbReference type="InterPro" id="IPR012334">
    <property type="entry name" value="Pectin_lyas_fold"/>
</dbReference>
<feature type="domain" description="Right handed beta helix" evidence="1">
    <location>
        <begin position="521"/>
        <end position="633"/>
    </location>
</feature>
<evidence type="ECO:0000313" key="3">
    <source>
        <dbReference type="Proteomes" id="UP001142057"/>
    </source>
</evidence>
<dbReference type="Pfam" id="PF13229">
    <property type="entry name" value="Beta_helix"/>
    <property type="match status" value="2"/>
</dbReference>
<evidence type="ECO:0000313" key="2">
    <source>
        <dbReference type="EMBL" id="MCT2408604.1"/>
    </source>
</evidence>
<dbReference type="InterPro" id="IPR039448">
    <property type="entry name" value="Beta_helix"/>
</dbReference>
<feature type="domain" description="Right handed beta helix" evidence="1">
    <location>
        <begin position="270"/>
        <end position="394"/>
    </location>
</feature>
<dbReference type="Proteomes" id="UP001142057">
    <property type="component" value="Unassembled WGS sequence"/>
</dbReference>
<dbReference type="SMART" id="SM00710">
    <property type="entry name" value="PbH1"/>
    <property type="match status" value="8"/>
</dbReference>
<reference evidence="2" key="1">
    <citation type="submission" date="2022-08" db="EMBL/GenBank/DDBJ databases">
        <title>Chryseobacterium antibioticum,isolated from the rhizosphere soil of Pyrola in Tibet.</title>
        <authorList>
            <person name="Kan Y."/>
        </authorList>
    </citation>
    <scope>NUCLEOTIDE SEQUENCE</scope>
    <source>
        <strain evidence="2">Pc2-12</strain>
    </source>
</reference>
<gene>
    <name evidence="2" type="ORF">NZD88_13725</name>
</gene>
<dbReference type="EMBL" id="JANZQH010000006">
    <property type="protein sequence ID" value="MCT2408604.1"/>
    <property type="molecule type" value="Genomic_DNA"/>
</dbReference>
<protein>
    <submittedName>
        <fullName evidence="2">Right-handed parallel beta-helix repeat-containing protein</fullName>
    </submittedName>
</protein>
<proteinExistence type="predicted"/>
<dbReference type="RefSeq" id="WP_259829904.1">
    <property type="nucleotide sequence ID" value="NZ_JANZQH010000006.1"/>
</dbReference>
<keyword evidence="3" id="KW-1185">Reference proteome</keyword>
<dbReference type="Gene3D" id="2.160.20.10">
    <property type="entry name" value="Single-stranded right-handed beta-helix, Pectin lyase-like"/>
    <property type="match status" value="3"/>
</dbReference>
<evidence type="ECO:0000259" key="1">
    <source>
        <dbReference type="Pfam" id="PF13229"/>
    </source>
</evidence>
<dbReference type="SUPFAM" id="SSF51126">
    <property type="entry name" value="Pectin lyase-like"/>
    <property type="match status" value="2"/>
</dbReference>
<dbReference type="InterPro" id="IPR006626">
    <property type="entry name" value="PbH1"/>
</dbReference>